<dbReference type="EMBL" id="AP018052">
    <property type="protein sequence ID" value="BAZ94865.1"/>
    <property type="molecule type" value="Genomic_DNA"/>
</dbReference>
<evidence type="ECO:0000313" key="2">
    <source>
        <dbReference type="EMBL" id="BAZ94865.1"/>
    </source>
</evidence>
<name>A0A1Z4VTR1_9GAMM</name>
<dbReference type="OrthoDB" id="9182237at2"/>
<organism evidence="2 3">
    <name type="scientific">Thiohalobacter thiocyanaticus</name>
    <dbReference type="NCBI Taxonomy" id="585455"/>
    <lineage>
        <taxon>Bacteria</taxon>
        <taxon>Pseudomonadati</taxon>
        <taxon>Pseudomonadota</taxon>
        <taxon>Gammaproteobacteria</taxon>
        <taxon>Thiohalobacterales</taxon>
        <taxon>Thiohalobacteraceae</taxon>
        <taxon>Thiohalobacter</taxon>
    </lineage>
</organism>
<dbReference type="RefSeq" id="WP_096366916.1">
    <property type="nucleotide sequence ID" value="NZ_AP018052.1"/>
</dbReference>
<keyword evidence="3" id="KW-1185">Reference proteome</keyword>
<evidence type="ECO:0000256" key="1">
    <source>
        <dbReference type="SAM" id="Phobius"/>
    </source>
</evidence>
<sequence length="61" mass="6895">MWNELLIALALMLVIEGVLPFLSPDGFRRTLVSMIQLDDRGLRLAGLVSMLIGLTLLYWVH</sequence>
<dbReference type="Proteomes" id="UP000218765">
    <property type="component" value="Chromosome"/>
</dbReference>
<gene>
    <name evidence="2" type="ORF">FOKN1_2494</name>
</gene>
<feature type="transmembrane region" description="Helical" evidence="1">
    <location>
        <begin position="44"/>
        <end position="60"/>
    </location>
</feature>
<accession>A0A1Z4VTR1</accession>
<evidence type="ECO:0000313" key="3">
    <source>
        <dbReference type="Proteomes" id="UP000218765"/>
    </source>
</evidence>
<dbReference type="InterPro" id="IPR019201">
    <property type="entry name" value="DUF2065"/>
</dbReference>
<evidence type="ECO:0008006" key="4">
    <source>
        <dbReference type="Google" id="ProtNLM"/>
    </source>
</evidence>
<dbReference type="PANTHER" id="PTHR38602">
    <property type="entry name" value="INNER MEMBRANE PROTEIN-RELATED"/>
    <property type="match status" value="1"/>
</dbReference>
<reference evidence="2 3" key="1">
    <citation type="submission" date="2017-05" db="EMBL/GenBank/DDBJ databases">
        <title>Thiocyanate degradation by Thiohalobacter thiocyanaticus FOKN1.</title>
        <authorList>
            <person name="Oshiki M."/>
            <person name="Fukushima T."/>
            <person name="Kawano S."/>
            <person name="Nakagawa J."/>
        </authorList>
    </citation>
    <scope>NUCLEOTIDE SEQUENCE [LARGE SCALE GENOMIC DNA]</scope>
    <source>
        <strain evidence="2 3">FOKN1</strain>
    </source>
</reference>
<dbReference type="PANTHER" id="PTHR38602:SF1">
    <property type="entry name" value="INNER MEMBRANE PROTEIN"/>
    <property type="match status" value="1"/>
</dbReference>
<proteinExistence type="predicted"/>
<dbReference type="KEGG" id="ttc:FOKN1_2494"/>
<keyword evidence="1" id="KW-1133">Transmembrane helix</keyword>
<dbReference type="Pfam" id="PF09838">
    <property type="entry name" value="DUF2065"/>
    <property type="match status" value="1"/>
</dbReference>
<protein>
    <recommendedName>
        <fullName evidence="4">DUF2065 domain-containing protein</fullName>
    </recommendedName>
</protein>
<keyword evidence="1" id="KW-0472">Membrane</keyword>
<dbReference type="AlphaFoldDB" id="A0A1Z4VTR1"/>
<keyword evidence="1" id="KW-0812">Transmembrane</keyword>